<proteinExistence type="predicted"/>
<dbReference type="InterPro" id="IPR011333">
    <property type="entry name" value="SKP1/BTB/POZ_sf"/>
</dbReference>
<accession>A0A6A5JZI6</accession>
<keyword evidence="3" id="KW-1185">Reference proteome</keyword>
<feature type="region of interest" description="Disordered" evidence="1">
    <location>
        <begin position="25"/>
        <end position="82"/>
    </location>
</feature>
<dbReference type="EMBL" id="ML975398">
    <property type="protein sequence ID" value="KAF1830388.1"/>
    <property type="molecule type" value="Genomic_DNA"/>
</dbReference>
<name>A0A6A5JZI6_9PLEO</name>
<protein>
    <recommendedName>
        <fullName evidence="4">BTB domain-containing protein</fullName>
    </recommendedName>
</protein>
<sequence>MTHDEDRKRIFSNAFFQSGENVFHKAPRSDTASSAAPTPTMVQNNPASPIGFGTDQEHQVNDGSPRPRRHRQAGFHQQNVTTVGQADVNRSLHSSFLAEQQHSPIAPVVGQANVNRSLHASFLAVQQQRPIPPVVGQIRVDLSPLSRFLAQQQIGPRPLTHTALHAHNHINSSTTRNVPGSTMNRFPSSYPHTGNRVLIFSTTDTAMDAPFDQAGLLTSDTLSFQGLSLQDETDRAISRRQTATEGTSVFLQATSNFHVNYPNLGVNEVIITFGRRECQIMKIDVNVLRSHSNFFASMVSWPTTVGQTRVLKLSGDFDYGIEAMIRFMEMGLYSINPDVRVKYPCFTPEDMHIHAYVVGKKYDVPRLCEFADEAYHDSAGQVLQMAVRASSELAALPWLFDEFLNSVVSVWRNTADRPDALRKTALELVKSALPPLMRTNYFQTLMLQLPSFGDDVTQSLGEDGLDVQVYYTPGERGGVRFGSGRGNLRIPEF</sequence>
<evidence type="ECO:0000313" key="3">
    <source>
        <dbReference type="Proteomes" id="UP000800040"/>
    </source>
</evidence>
<gene>
    <name evidence="2" type="ORF">BDW02DRAFT_601730</name>
</gene>
<evidence type="ECO:0000256" key="1">
    <source>
        <dbReference type="SAM" id="MobiDB-lite"/>
    </source>
</evidence>
<evidence type="ECO:0008006" key="4">
    <source>
        <dbReference type="Google" id="ProtNLM"/>
    </source>
</evidence>
<dbReference type="Proteomes" id="UP000800040">
    <property type="component" value="Unassembled WGS sequence"/>
</dbReference>
<organism evidence="2 3">
    <name type="scientific">Decorospora gaudefroyi</name>
    <dbReference type="NCBI Taxonomy" id="184978"/>
    <lineage>
        <taxon>Eukaryota</taxon>
        <taxon>Fungi</taxon>
        <taxon>Dikarya</taxon>
        <taxon>Ascomycota</taxon>
        <taxon>Pezizomycotina</taxon>
        <taxon>Dothideomycetes</taxon>
        <taxon>Pleosporomycetidae</taxon>
        <taxon>Pleosporales</taxon>
        <taxon>Pleosporineae</taxon>
        <taxon>Pleosporaceae</taxon>
        <taxon>Decorospora</taxon>
    </lineage>
</organism>
<evidence type="ECO:0000313" key="2">
    <source>
        <dbReference type="EMBL" id="KAF1830388.1"/>
    </source>
</evidence>
<dbReference type="OrthoDB" id="6359816at2759"/>
<dbReference type="Gene3D" id="3.30.710.10">
    <property type="entry name" value="Potassium Channel Kv1.1, Chain A"/>
    <property type="match status" value="1"/>
</dbReference>
<reference evidence="2" key="1">
    <citation type="submission" date="2020-01" db="EMBL/GenBank/DDBJ databases">
        <authorList>
            <consortium name="DOE Joint Genome Institute"/>
            <person name="Haridas S."/>
            <person name="Albert R."/>
            <person name="Binder M."/>
            <person name="Bloem J."/>
            <person name="Labutti K."/>
            <person name="Salamov A."/>
            <person name="Andreopoulos B."/>
            <person name="Baker S.E."/>
            <person name="Barry K."/>
            <person name="Bills G."/>
            <person name="Bluhm B.H."/>
            <person name="Cannon C."/>
            <person name="Castanera R."/>
            <person name="Culley D.E."/>
            <person name="Daum C."/>
            <person name="Ezra D."/>
            <person name="Gonzalez J.B."/>
            <person name="Henrissat B."/>
            <person name="Kuo A."/>
            <person name="Liang C."/>
            <person name="Lipzen A."/>
            <person name="Lutzoni F."/>
            <person name="Magnuson J."/>
            <person name="Mondo S."/>
            <person name="Nolan M."/>
            <person name="Ohm R."/>
            <person name="Pangilinan J."/>
            <person name="Park H.-J."/>
            <person name="Ramirez L."/>
            <person name="Alfaro M."/>
            <person name="Sun H."/>
            <person name="Tritt A."/>
            <person name="Yoshinaga Y."/>
            <person name="Zwiers L.-H."/>
            <person name="Turgeon B.G."/>
            <person name="Goodwin S.B."/>
            <person name="Spatafora J.W."/>
            <person name="Crous P.W."/>
            <person name="Grigoriev I.V."/>
        </authorList>
    </citation>
    <scope>NUCLEOTIDE SEQUENCE</scope>
    <source>
        <strain evidence="2">P77</strain>
    </source>
</reference>
<feature type="compositionally biased region" description="Polar residues" evidence="1">
    <location>
        <begin position="30"/>
        <end position="47"/>
    </location>
</feature>
<dbReference type="AlphaFoldDB" id="A0A6A5JZI6"/>